<reference evidence="2 3" key="1">
    <citation type="journal article" date="2018" name="Plant J.">
        <title>Genome sequences of Chlorella sorokiniana UTEX 1602 and Micractinium conductrix SAG 241.80: implications to maltose excretion by a green alga.</title>
        <authorList>
            <person name="Arriola M.B."/>
            <person name="Velmurugan N."/>
            <person name="Zhang Y."/>
            <person name="Plunkett M.H."/>
            <person name="Hondzo H."/>
            <person name="Barney B.M."/>
        </authorList>
    </citation>
    <scope>NUCLEOTIDE SEQUENCE [LARGE SCALE GENOMIC DNA]</scope>
    <source>
        <strain evidence="3">UTEX 1602</strain>
    </source>
</reference>
<evidence type="ECO:0000259" key="1">
    <source>
        <dbReference type="Pfam" id="PF08385"/>
    </source>
</evidence>
<dbReference type="AlphaFoldDB" id="A0A2P6TBW1"/>
<dbReference type="InterPro" id="IPR013594">
    <property type="entry name" value="Dynein_heavy_tail"/>
</dbReference>
<name>A0A2P6TBW1_CHLSO</name>
<organism evidence="2 3">
    <name type="scientific">Chlorella sorokiniana</name>
    <name type="common">Freshwater green alga</name>
    <dbReference type="NCBI Taxonomy" id="3076"/>
    <lineage>
        <taxon>Eukaryota</taxon>
        <taxon>Viridiplantae</taxon>
        <taxon>Chlorophyta</taxon>
        <taxon>core chlorophytes</taxon>
        <taxon>Trebouxiophyceae</taxon>
        <taxon>Chlorellales</taxon>
        <taxon>Chlorellaceae</taxon>
        <taxon>Chlorella clade</taxon>
        <taxon>Chlorella</taxon>
    </lineage>
</organism>
<keyword evidence="2" id="KW-0282">Flagellum</keyword>
<dbReference type="STRING" id="3076.A0A2P6TBW1"/>
<dbReference type="OrthoDB" id="10251809at2759"/>
<evidence type="ECO:0000313" key="2">
    <source>
        <dbReference type="EMBL" id="PRW18371.1"/>
    </source>
</evidence>
<dbReference type="GO" id="GO:0051959">
    <property type="term" value="F:dynein light intermediate chain binding"/>
    <property type="evidence" value="ECO:0007669"/>
    <property type="project" value="InterPro"/>
</dbReference>
<keyword evidence="2" id="KW-0969">Cilium</keyword>
<dbReference type="Pfam" id="PF08385">
    <property type="entry name" value="DHC_N1"/>
    <property type="match status" value="1"/>
</dbReference>
<dbReference type="PANTHER" id="PTHR46532:SF11">
    <property type="entry name" value="DYNEIN AXONEMAL HEAVY CHAIN 12"/>
    <property type="match status" value="1"/>
</dbReference>
<dbReference type="PANTHER" id="PTHR46532">
    <property type="entry name" value="MALE FERTILITY FACTOR KL5"/>
    <property type="match status" value="1"/>
</dbReference>
<protein>
    <submittedName>
        <fullName evidence="2">Flagellar inner arm dynein 1 heavy chain beta</fullName>
    </submittedName>
</protein>
<keyword evidence="3" id="KW-1185">Reference proteome</keyword>
<sequence length="1243" mass="133085">MEEPGPFQLPVPLLQPLLGTAAAAACRPPPNHAALLARFAAGEAPALFCFTDSDGPDAQFRVAAAMPRRFRKLLYLLRAEGRKAPTSGGAPGSAVPSPPAVTAGYLDGQQPLRSLHDLLFGLYAPHLQPAAAAWPEGLRADWAAALHGFGAALTEAAAAAEGRTALYVPQEAEASDTGAAARQPDLVQRLEVHLLRWTAQVRGVLGGSLARELAGQAAVEEGPAEEAAFWRDRATDLGSLQAQLEAPVLSSLLRVLEAAKSPHLPAFLEARGRIAAQAEQAASNLAWLAALEEPCAALAAAVPLQIPAALPPVLDALRLVWTLSPHYNTPDQLAGMLRRVGTAVVARCRAALDLPALLAGRQLEAAEQALQQCCEAAAAWRAAYSEAAARVSAALPARPWDFSAASLFAHVDAFVQRCHDLQEVCAAQRQFGSLQTLAPVVGGPRAAEVERAVGEVQMGFAAQMGRLQQLPYDPLDVRRSEWYADVAAFRSATRDLEQQLAGILASAAAQAASLPARLDVIEAFAQVVTRDGLRKAVEGQTALWHQAFLGELATAKRAFEGLKTELPAGAALPPYSGRMLVLRGLLRSLERSWDHLQALAGGGCLPAVPKAAESAEAYQALHMGMQQYANTLHMEWYGSIPFDLGTQLQHNLLRQDRGAGGLLHLNLSPQLAAALEESYIYERQRDGVPAAAQDLLPERQRLQALVVGVQAVAAAYNSVLGGLSSEDRRLCRDRIRFLDRRVLPGVNKLSWASPPHQAAFWQKDALRCCKAAATAVAELRAANATVARTAALFRDSLLLWVERKRLFDLPDFEQRQQEHLAATTARLADAHSRLRASLVSLWACFAGDSEEVAAEWLAWLRRADQCLLEALTACVRRSLHEVARAVQGDHKGVELSPVFVLGVILDTNGRVELKPTLQQLFDTVHGTCNTAVAALEALPRLVPQVLSSCGAAGALPACLRDVEAPPSYAAVLGQSEEAVAKQMQAITAGISGIVDKVQQVLSFYEKKYQQSLWQTDCTAYMRRYERANKPVEAFMADIQKYLDLREEVLSEDSASNVRWLRLDASTLKQQLTSACDTWVAAFSGLLATLASRQMAGLEEELSAHCAALEAGGLQQEGSGAAAGQASAVGLAGDEQAAVQEDAGVQGAGMEDEVSTTGQPAPAAALTPEQRFEALEALHGRLLGEREALQERLAVCQERYEALVGLQVSLPDGELERVDALPAQWERFVAALEGVPARLRALCG</sequence>
<feature type="domain" description="Dynein heavy chain tail" evidence="1">
    <location>
        <begin position="187"/>
        <end position="754"/>
    </location>
</feature>
<gene>
    <name evidence="2" type="ORF">C2E21_9328</name>
</gene>
<dbReference type="Proteomes" id="UP000239899">
    <property type="component" value="Unassembled WGS sequence"/>
</dbReference>
<dbReference type="InterPro" id="IPR026983">
    <property type="entry name" value="DHC"/>
</dbReference>
<dbReference type="GO" id="GO:0005858">
    <property type="term" value="C:axonemal dynein complex"/>
    <property type="evidence" value="ECO:0007669"/>
    <property type="project" value="TreeGrafter"/>
</dbReference>
<evidence type="ECO:0000313" key="3">
    <source>
        <dbReference type="Proteomes" id="UP000239899"/>
    </source>
</evidence>
<proteinExistence type="predicted"/>
<dbReference type="GO" id="GO:0007018">
    <property type="term" value="P:microtubule-based movement"/>
    <property type="evidence" value="ECO:0007669"/>
    <property type="project" value="InterPro"/>
</dbReference>
<dbReference type="GO" id="GO:0045505">
    <property type="term" value="F:dynein intermediate chain binding"/>
    <property type="evidence" value="ECO:0007669"/>
    <property type="project" value="InterPro"/>
</dbReference>
<keyword evidence="2" id="KW-0966">Cell projection</keyword>
<comment type="caution">
    <text evidence="2">The sequence shown here is derived from an EMBL/GenBank/DDBJ whole genome shotgun (WGS) entry which is preliminary data.</text>
</comment>
<accession>A0A2P6TBW1</accession>
<dbReference type="EMBL" id="LHPG02000026">
    <property type="protein sequence ID" value="PRW18371.1"/>
    <property type="molecule type" value="Genomic_DNA"/>
</dbReference>